<dbReference type="InterPro" id="IPR000917">
    <property type="entry name" value="Sulfatase_N"/>
</dbReference>
<evidence type="ECO:0000313" key="4">
    <source>
        <dbReference type="EMBL" id="GEN10079.1"/>
    </source>
</evidence>
<evidence type="ECO:0000313" key="5">
    <source>
        <dbReference type="EMBL" id="SEU24935.1"/>
    </source>
</evidence>
<keyword evidence="2" id="KW-0378">Hydrolase</keyword>
<dbReference type="SUPFAM" id="SSF53649">
    <property type="entry name" value="Alkaline phosphatase-like"/>
    <property type="match status" value="1"/>
</dbReference>
<dbReference type="STRING" id="1334629.MFUL124B02_19515"/>
<comment type="similarity">
    <text evidence="1">Belongs to the sulfatase family.</text>
</comment>
<dbReference type="Gene3D" id="3.40.720.10">
    <property type="entry name" value="Alkaline Phosphatase, subunit A"/>
    <property type="match status" value="2"/>
</dbReference>
<dbReference type="EMBL" id="FOIB01000007">
    <property type="protein sequence ID" value="SEU24935.1"/>
    <property type="molecule type" value="Genomic_DNA"/>
</dbReference>
<evidence type="ECO:0000259" key="3">
    <source>
        <dbReference type="Pfam" id="PF00884"/>
    </source>
</evidence>
<dbReference type="Proteomes" id="UP000321514">
    <property type="component" value="Unassembled WGS sequence"/>
</dbReference>
<keyword evidence="6" id="KW-1185">Reference proteome</keyword>
<evidence type="ECO:0000313" key="6">
    <source>
        <dbReference type="Proteomes" id="UP000183760"/>
    </source>
</evidence>
<evidence type="ECO:0000256" key="2">
    <source>
        <dbReference type="ARBA" id="ARBA00022801"/>
    </source>
</evidence>
<accession>A0A511T7E5</accession>
<dbReference type="InterPro" id="IPR017850">
    <property type="entry name" value="Alkaline_phosphatase_core_sf"/>
</dbReference>
<reference evidence="4 7" key="2">
    <citation type="submission" date="2019-07" db="EMBL/GenBank/DDBJ databases">
        <title>Whole genome shotgun sequence of Myxococcus fulvus NBRC 100333.</title>
        <authorList>
            <person name="Hosoyama A."/>
            <person name="Uohara A."/>
            <person name="Ohji S."/>
            <person name="Ichikawa N."/>
        </authorList>
    </citation>
    <scope>NUCLEOTIDE SEQUENCE [LARGE SCALE GENOMIC DNA]</scope>
    <source>
        <strain evidence="4 7">NBRC 100333</strain>
    </source>
</reference>
<protein>
    <submittedName>
        <fullName evidence="4 5">Sulfatase</fullName>
    </submittedName>
</protein>
<dbReference type="PANTHER" id="PTHR42693">
    <property type="entry name" value="ARYLSULFATASE FAMILY MEMBER"/>
    <property type="match status" value="1"/>
</dbReference>
<evidence type="ECO:0000313" key="7">
    <source>
        <dbReference type="Proteomes" id="UP000321514"/>
    </source>
</evidence>
<proteinExistence type="inferred from homology"/>
<dbReference type="RefSeq" id="WP_074956726.1">
    <property type="nucleotide sequence ID" value="NZ_BJXR01000036.1"/>
</dbReference>
<organism evidence="4 7">
    <name type="scientific">Myxococcus fulvus</name>
    <dbReference type="NCBI Taxonomy" id="33"/>
    <lineage>
        <taxon>Bacteria</taxon>
        <taxon>Pseudomonadati</taxon>
        <taxon>Myxococcota</taxon>
        <taxon>Myxococcia</taxon>
        <taxon>Myxococcales</taxon>
        <taxon>Cystobacterineae</taxon>
        <taxon>Myxococcaceae</taxon>
        <taxon>Myxococcus</taxon>
    </lineage>
</organism>
<dbReference type="Pfam" id="PF00884">
    <property type="entry name" value="Sulfatase"/>
    <property type="match status" value="1"/>
</dbReference>
<comment type="caution">
    <text evidence="4">The sequence shown here is derived from an EMBL/GenBank/DDBJ whole genome shotgun (WGS) entry which is preliminary data.</text>
</comment>
<dbReference type="AlphaFoldDB" id="A0A511T7E5"/>
<dbReference type="PANTHER" id="PTHR42693:SF53">
    <property type="entry name" value="ENDO-4-O-SULFATASE"/>
    <property type="match status" value="1"/>
</dbReference>
<feature type="domain" description="Sulfatase N-terminal" evidence="3">
    <location>
        <begin position="54"/>
        <end position="451"/>
    </location>
</feature>
<dbReference type="Proteomes" id="UP000183760">
    <property type="component" value="Unassembled WGS sequence"/>
</dbReference>
<dbReference type="EMBL" id="BJXR01000036">
    <property type="protein sequence ID" value="GEN10079.1"/>
    <property type="molecule type" value="Genomic_DNA"/>
</dbReference>
<gene>
    <name evidence="4" type="ORF">MFU01_51160</name>
    <name evidence="5" type="ORF">SAMN05443572_10718</name>
</gene>
<name>A0A511T7E5_MYXFU</name>
<dbReference type="GO" id="GO:0004065">
    <property type="term" value="F:arylsulfatase activity"/>
    <property type="evidence" value="ECO:0007669"/>
    <property type="project" value="TreeGrafter"/>
</dbReference>
<dbReference type="OrthoDB" id="5500422at2"/>
<sequence length="650" mass="71760">MDQPTRPNILLLTVDQLMFPRFAYGVGGGFAPGIKDLLGFIDEGGEDNPYRKFFPGFAALRRNASIFRNHTIAASACIPSRAAIYTGQYGTRTGVTQTDGLFKSGDAAAFPWLVPEGIPTIGHWFQKAGYHTHYFGKCHFANPPEHSLKRLGFDDWELSYPEPHGSSVNNLGTFRDVGFADLACTFLRRMGLGQPYNRALAEQAYAAPRADGPSTTPQPWFAVASFTNPHDIATYPILPRQMDPDARPVGPLLVPGQHSQSATPVAGSWTLPLNPMGFPQENSHLPPNVHDSLANKPTCQRDYAYKMGLALAAKTGLAMHQAKESIDPVAVTLNSGIPFQLTAAPDESTLRFNQYYTWLIHLVDGHIERVLRTLDECGLAKNTIVVFLSDHGEYAGSHGYMMEKWHTAYQEALHVPLVVRMPLEKERPQTRQHEALTSHVDVLPTLLGLAGLSPGEVDAIRTDLRLHHPVPPFVGADLSPLVQGNADSVTEQDGTPRQGVLFITDDEITEPLPRTGDPHQVHDEAIYSVFVRSVEALREGTTRAGHLPWLAPGPVCQPNHVRCVRTPRWKLSRTFDPSGEHTDQWELYDLQNDALELENLLVFDGPFPTLVPKLPPGLSAEEVESAAFETHALLMKYEAEKLSPWPSSSR</sequence>
<dbReference type="InterPro" id="IPR050738">
    <property type="entry name" value="Sulfatase"/>
</dbReference>
<evidence type="ECO:0000256" key="1">
    <source>
        <dbReference type="ARBA" id="ARBA00008779"/>
    </source>
</evidence>
<reference evidence="5 6" key="1">
    <citation type="submission" date="2016-10" db="EMBL/GenBank/DDBJ databases">
        <authorList>
            <person name="Varghese N."/>
            <person name="Submissions S."/>
        </authorList>
    </citation>
    <scope>NUCLEOTIDE SEQUENCE [LARGE SCALE GENOMIC DNA]</scope>
    <source>
        <strain evidence="5 6">DSM 16525</strain>
    </source>
</reference>